<comment type="caution">
    <text evidence="2">The sequence shown here is derived from an EMBL/GenBank/DDBJ whole genome shotgun (WGS) entry which is preliminary data.</text>
</comment>
<evidence type="ECO:0000313" key="3">
    <source>
        <dbReference type="Proteomes" id="UP001153555"/>
    </source>
</evidence>
<feature type="compositionally biased region" description="Basic and acidic residues" evidence="1">
    <location>
        <begin position="1"/>
        <end position="16"/>
    </location>
</feature>
<dbReference type="EMBL" id="CACSLK010008332">
    <property type="protein sequence ID" value="CAA0811289.1"/>
    <property type="molecule type" value="Genomic_DNA"/>
</dbReference>
<sequence>MDWSKQLEERNGKEESTESEGCVQVAVSCWIYNGRLGMGGKAQKQNKVMQMWDASKDFRGNSVETHLAGLC</sequence>
<evidence type="ECO:0000256" key="1">
    <source>
        <dbReference type="SAM" id="MobiDB-lite"/>
    </source>
</evidence>
<proteinExistence type="predicted"/>
<keyword evidence="3" id="KW-1185">Reference proteome</keyword>
<dbReference type="OrthoDB" id="10545037at2759"/>
<protein>
    <submittedName>
        <fullName evidence="2">Uncharacterized protein</fullName>
    </submittedName>
</protein>
<name>A0A9N7R4S5_STRHE</name>
<evidence type="ECO:0000313" key="2">
    <source>
        <dbReference type="EMBL" id="CAA0811289.1"/>
    </source>
</evidence>
<reference evidence="2" key="1">
    <citation type="submission" date="2019-12" db="EMBL/GenBank/DDBJ databases">
        <authorList>
            <person name="Scholes J."/>
        </authorList>
    </citation>
    <scope>NUCLEOTIDE SEQUENCE</scope>
</reference>
<dbReference type="Proteomes" id="UP001153555">
    <property type="component" value="Unassembled WGS sequence"/>
</dbReference>
<feature type="non-terminal residue" evidence="2">
    <location>
        <position position="71"/>
    </location>
</feature>
<gene>
    <name evidence="2" type="ORF">SHERM_12496</name>
</gene>
<feature type="region of interest" description="Disordered" evidence="1">
    <location>
        <begin position="1"/>
        <end position="20"/>
    </location>
</feature>
<dbReference type="AlphaFoldDB" id="A0A9N7R4S5"/>
<organism evidence="2 3">
    <name type="scientific">Striga hermonthica</name>
    <name type="common">Purple witchweed</name>
    <name type="synonym">Buchnera hermonthica</name>
    <dbReference type="NCBI Taxonomy" id="68872"/>
    <lineage>
        <taxon>Eukaryota</taxon>
        <taxon>Viridiplantae</taxon>
        <taxon>Streptophyta</taxon>
        <taxon>Embryophyta</taxon>
        <taxon>Tracheophyta</taxon>
        <taxon>Spermatophyta</taxon>
        <taxon>Magnoliopsida</taxon>
        <taxon>eudicotyledons</taxon>
        <taxon>Gunneridae</taxon>
        <taxon>Pentapetalae</taxon>
        <taxon>asterids</taxon>
        <taxon>lamiids</taxon>
        <taxon>Lamiales</taxon>
        <taxon>Orobanchaceae</taxon>
        <taxon>Buchnereae</taxon>
        <taxon>Striga</taxon>
    </lineage>
</organism>
<accession>A0A9N7R4S5</accession>